<dbReference type="EMBL" id="JH823249">
    <property type="protein sequence ID" value="EKC41206.1"/>
    <property type="molecule type" value="Genomic_DNA"/>
</dbReference>
<sequence>MDCLPPTPQDQQCCWHHRVKGKAGHRGCIFYKLVPLLHEAKLVKTRVSSESLFRDVRQSSSVTQKKLTEAWEQYDAGKRSTGHLLRLCGAVNAPCERHRQCKVCE</sequence>
<dbReference type="HOGENOM" id="CLU_177229_0_0_1"/>
<protein>
    <submittedName>
        <fullName evidence="1">Uncharacterized protein</fullName>
    </submittedName>
</protein>
<proteinExistence type="predicted"/>
<dbReference type="InParanoid" id="K1S1P8"/>
<gene>
    <name evidence="1" type="ORF">CGI_10026799</name>
</gene>
<dbReference type="AlphaFoldDB" id="K1S1P8"/>
<organism evidence="1">
    <name type="scientific">Magallana gigas</name>
    <name type="common">Pacific oyster</name>
    <name type="synonym">Crassostrea gigas</name>
    <dbReference type="NCBI Taxonomy" id="29159"/>
    <lineage>
        <taxon>Eukaryota</taxon>
        <taxon>Metazoa</taxon>
        <taxon>Spiralia</taxon>
        <taxon>Lophotrochozoa</taxon>
        <taxon>Mollusca</taxon>
        <taxon>Bivalvia</taxon>
        <taxon>Autobranchia</taxon>
        <taxon>Pteriomorphia</taxon>
        <taxon>Ostreida</taxon>
        <taxon>Ostreoidea</taxon>
        <taxon>Ostreidae</taxon>
        <taxon>Magallana</taxon>
    </lineage>
</organism>
<name>K1S1P8_MAGGI</name>
<accession>K1S1P8</accession>
<reference evidence="1" key="1">
    <citation type="journal article" date="2012" name="Nature">
        <title>The oyster genome reveals stress adaptation and complexity of shell formation.</title>
        <authorList>
            <person name="Zhang G."/>
            <person name="Fang X."/>
            <person name="Guo X."/>
            <person name="Li L."/>
            <person name="Luo R."/>
            <person name="Xu F."/>
            <person name="Yang P."/>
            <person name="Zhang L."/>
            <person name="Wang X."/>
            <person name="Qi H."/>
            <person name="Xiong Z."/>
            <person name="Que H."/>
            <person name="Xie Y."/>
            <person name="Holland P.W."/>
            <person name="Paps J."/>
            <person name="Zhu Y."/>
            <person name="Wu F."/>
            <person name="Chen Y."/>
            <person name="Wang J."/>
            <person name="Peng C."/>
            <person name="Meng J."/>
            <person name="Yang L."/>
            <person name="Liu J."/>
            <person name="Wen B."/>
            <person name="Zhang N."/>
            <person name="Huang Z."/>
            <person name="Zhu Q."/>
            <person name="Feng Y."/>
            <person name="Mount A."/>
            <person name="Hedgecock D."/>
            <person name="Xu Z."/>
            <person name="Liu Y."/>
            <person name="Domazet-Loso T."/>
            <person name="Du Y."/>
            <person name="Sun X."/>
            <person name="Zhang S."/>
            <person name="Liu B."/>
            <person name="Cheng P."/>
            <person name="Jiang X."/>
            <person name="Li J."/>
            <person name="Fan D."/>
            <person name="Wang W."/>
            <person name="Fu W."/>
            <person name="Wang T."/>
            <person name="Wang B."/>
            <person name="Zhang J."/>
            <person name="Peng Z."/>
            <person name="Li Y."/>
            <person name="Li N."/>
            <person name="Wang J."/>
            <person name="Chen M."/>
            <person name="He Y."/>
            <person name="Tan F."/>
            <person name="Song X."/>
            <person name="Zheng Q."/>
            <person name="Huang R."/>
            <person name="Yang H."/>
            <person name="Du X."/>
            <person name="Chen L."/>
            <person name="Yang M."/>
            <person name="Gaffney P.M."/>
            <person name="Wang S."/>
            <person name="Luo L."/>
            <person name="She Z."/>
            <person name="Ming Y."/>
            <person name="Huang W."/>
            <person name="Zhang S."/>
            <person name="Huang B."/>
            <person name="Zhang Y."/>
            <person name="Qu T."/>
            <person name="Ni P."/>
            <person name="Miao G."/>
            <person name="Wang J."/>
            <person name="Wang Q."/>
            <person name="Steinberg C.E."/>
            <person name="Wang H."/>
            <person name="Li N."/>
            <person name="Qian L."/>
            <person name="Zhang G."/>
            <person name="Li Y."/>
            <person name="Yang H."/>
            <person name="Liu X."/>
            <person name="Wang J."/>
            <person name="Yin Y."/>
            <person name="Wang J."/>
        </authorList>
    </citation>
    <scope>NUCLEOTIDE SEQUENCE [LARGE SCALE GENOMIC DNA]</scope>
    <source>
        <strain evidence="1">05x7-T-G4-1.051#20</strain>
    </source>
</reference>
<evidence type="ECO:0000313" key="1">
    <source>
        <dbReference type="EMBL" id="EKC41206.1"/>
    </source>
</evidence>